<dbReference type="KEGG" id="nre:BES08_11930"/>
<proteinExistence type="predicted"/>
<keyword evidence="3" id="KW-1185">Reference proteome</keyword>
<gene>
    <name evidence="2" type="ORF">BES08_11930</name>
</gene>
<sequence length="73" mass="6986">MAISPIAASAGTSAAKSIPVFTGKAQYASPPVAKSNKAAGSVVLPILAIGALGLGIWAIADKGNDCASAGTDC</sequence>
<evidence type="ECO:0000313" key="2">
    <source>
        <dbReference type="EMBL" id="AOR77378.1"/>
    </source>
</evidence>
<protein>
    <submittedName>
        <fullName evidence="2">Uncharacterized protein</fullName>
    </submittedName>
</protein>
<keyword evidence="1" id="KW-1133">Transmembrane helix</keyword>
<evidence type="ECO:0000313" key="3">
    <source>
        <dbReference type="Proteomes" id="UP000094626"/>
    </source>
</evidence>
<reference evidence="3" key="1">
    <citation type="journal article" date="2017" name="J. Biotechnol.">
        <title>Complete genome sequence of Novosphingobium resinovorum SA1, a versatile xenobiotic-degrading bacterium capable of utilizing sulfanilic acid.</title>
        <authorList>
            <person name="Hegedus B."/>
            <person name="Kos P.B."/>
            <person name="Balint B."/>
            <person name="Maroti G."/>
            <person name="Gan H.M."/>
            <person name="Perei K."/>
            <person name="Rakhely G."/>
        </authorList>
    </citation>
    <scope>NUCLEOTIDE SEQUENCE [LARGE SCALE GENOMIC DNA]</scope>
    <source>
        <strain evidence="3">SA1</strain>
    </source>
</reference>
<keyword evidence="1" id="KW-0812">Transmembrane</keyword>
<dbReference type="Proteomes" id="UP000094626">
    <property type="component" value="Chromosome"/>
</dbReference>
<evidence type="ECO:0000256" key="1">
    <source>
        <dbReference type="SAM" id="Phobius"/>
    </source>
</evidence>
<dbReference type="EMBL" id="CP017075">
    <property type="protein sequence ID" value="AOR77378.1"/>
    <property type="molecule type" value="Genomic_DNA"/>
</dbReference>
<name>A0A1D8A5L4_9SPHN</name>
<organism evidence="2 3">
    <name type="scientific">Novosphingobium resinovorum</name>
    <dbReference type="NCBI Taxonomy" id="158500"/>
    <lineage>
        <taxon>Bacteria</taxon>
        <taxon>Pseudomonadati</taxon>
        <taxon>Pseudomonadota</taxon>
        <taxon>Alphaproteobacteria</taxon>
        <taxon>Sphingomonadales</taxon>
        <taxon>Sphingomonadaceae</taxon>
        <taxon>Novosphingobium</taxon>
    </lineage>
</organism>
<feature type="transmembrane region" description="Helical" evidence="1">
    <location>
        <begin position="39"/>
        <end position="60"/>
    </location>
</feature>
<keyword evidence="1" id="KW-0472">Membrane</keyword>
<accession>A0A1D8A5L4</accession>
<dbReference type="AlphaFoldDB" id="A0A1D8A5L4"/>